<accession>A0ABU2ZT08</accession>
<comment type="caution">
    <text evidence="2">The sequence shown here is derived from an EMBL/GenBank/DDBJ whole genome shotgun (WGS) entry which is preliminary data.</text>
</comment>
<evidence type="ECO:0000259" key="1">
    <source>
        <dbReference type="Pfam" id="PF01593"/>
    </source>
</evidence>
<dbReference type="PANTHER" id="PTHR42923">
    <property type="entry name" value="PROTOPORPHYRINOGEN OXIDASE"/>
    <property type="match status" value="1"/>
</dbReference>
<dbReference type="EMBL" id="JAVRHX010000004">
    <property type="protein sequence ID" value="MDT0595773.1"/>
    <property type="molecule type" value="Genomic_DNA"/>
</dbReference>
<dbReference type="RefSeq" id="WP_311369300.1">
    <property type="nucleotide sequence ID" value="NZ_JAVRHX010000004.1"/>
</dbReference>
<dbReference type="InterPro" id="IPR050464">
    <property type="entry name" value="Zeta_carotene_desat/Oxidored"/>
</dbReference>
<protein>
    <submittedName>
        <fullName evidence="2">FAD-dependent oxidoreductase</fullName>
    </submittedName>
</protein>
<dbReference type="Proteomes" id="UP001253545">
    <property type="component" value="Unassembled WGS sequence"/>
</dbReference>
<name>A0ABU2ZT08_9ALTE</name>
<sequence length="430" mass="48119">MKPKVAIIGTGIGGMTTAYLLNDKADITVFESNDYIGGHTATKNVSVDGKQYAIDTGFIVYNDWTYPNFIKLMSKLGVATQATEMSFSVKNKMSGLEYNGNTLNSLFAQRRNLFSPSFYRLALDIVKFNKLCKAHLAENKSTENLTLIAFIKQHRLSDAFTENYILPMCAAIWSTSLEASANFPLSFFLKFFNNHGLLNITNRPQWHTLIGGSAEYIAPLTKSYANNIKLNSPVESVTKVNHNDEDSYQVVSNNDTYSFDQIIFACHSDQALKMLNLQSFDEQSKEDYARILAAIPYSNNEVVLHTDTSLLPKRPLAWASWNYLIKGVTNEHASPASVTYNMNILQRIKSDTTFCVTLNNTADIDPSKILGKYQYAHPQFSPAMVEAQSQRNVICGKNGIHFCGAYWYNGFHEDGVRSALDVVARFGAEL</sequence>
<dbReference type="InterPro" id="IPR002937">
    <property type="entry name" value="Amino_oxidase"/>
</dbReference>
<organism evidence="2 3">
    <name type="scientific">Glaciecola petra</name>
    <dbReference type="NCBI Taxonomy" id="3075602"/>
    <lineage>
        <taxon>Bacteria</taxon>
        <taxon>Pseudomonadati</taxon>
        <taxon>Pseudomonadota</taxon>
        <taxon>Gammaproteobacteria</taxon>
        <taxon>Alteromonadales</taxon>
        <taxon>Alteromonadaceae</taxon>
        <taxon>Glaciecola</taxon>
    </lineage>
</organism>
<dbReference type="InterPro" id="IPR036188">
    <property type="entry name" value="FAD/NAD-bd_sf"/>
</dbReference>
<evidence type="ECO:0000313" key="2">
    <source>
        <dbReference type="EMBL" id="MDT0595773.1"/>
    </source>
</evidence>
<gene>
    <name evidence="2" type="ORF">RM552_13015</name>
</gene>
<feature type="domain" description="Amine oxidase" evidence="1">
    <location>
        <begin position="12"/>
        <end position="310"/>
    </location>
</feature>
<evidence type="ECO:0000313" key="3">
    <source>
        <dbReference type="Proteomes" id="UP001253545"/>
    </source>
</evidence>
<dbReference type="Gene3D" id="3.50.50.60">
    <property type="entry name" value="FAD/NAD(P)-binding domain"/>
    <property type="match status" value="1"/>
</dbReference>
<proteinExistence type="predicted"/>
<keyword evidence="3" id="KW-1185">Reference proteome</keyword>
<dbReference type="SUPFAM" id="SSF51905">
    <property type="entry name" value="FAD/NAD(P)-binding domain"/>
    <property type="match status" value="1"/>
</dbReference>
<reference evidence="2 3" key="1">
    <citation type="submission" date="2023-09" db="EMBL/GenBank/DDBJ databases">
        <authorList>
            <person name="Rey-Velasco X."/>
        </authorList>
    </citation>
    <scope>NUCLEOTIDE SEQUENCE [LARGE SCALE GENOMIC DNA]</scope>
    <source>
        <strain evidence="2 3">P117</strain>
    </source>
</reference>
<dbReference type="Pfam" id="PF01593">
    <property type="entry name" value="Amino_oxidase"/>
    <property type="match status" value="1"/>
</dbReference>
<dbReference type="PANTHER" id="PTHR42923:SF17">
    <property type="entry name" value="AMINE OXIDASE DOMAIN-CONTAINING PROTEIN"/>
    <property type="match status" value="1"/>
</dbReference>